<dbReference type="InterPro" id="IPR011006">
    <property type="entry name" value="CheY-like_superfamily"/>
</dbReference>
<feature type="domain" description="Response regulatory" evidence="8">
    <location>
        <begin position="3"/>
        <end position="120"/>
    </location>
</feature>
<proteinExistence type="predicted"/>
<dbReference type="InterPro" id="IPR020449">
    <property type="entry name" value="Tscrpt_reg_AraC-type_HTH"/>
</dbReference>
<keyword evidence="3" id="KW-0238">DNA-binding</keyword>
<dbReference type="PROSITE" id="PS50110">
    <property type="entry name" value="RESPONSE_REGULATORY"/>
    <property type="match status" value="1"/>
</dbReference>
<evidence type="ECO:0000259" key="8">
    <source>
        <dbReference type="PROSITE" id="PS50110"/>
    </source>
</evidence>
<dbReference type="RefSeq" id="WP_069159521.1">
    <property type="nucleotide sequence ID" value="NZ_JBKXXQ010000005.1"/>
</dbReference>
<keyword evidence="4" id="KW-0804">Transcription</keyword>
<evidence type="ECO:0000256" key="3">
    <source>
        <dbReference type="ARBA" id="ARBA00023125"/>
    </source>
</evidence>
<dbReference type="InterPro" id="IPR018060">
    <property type="entry name" value="HTH_AraC"/>
</dbReference>
<dbReference type="GO" id="GO:0043565">
    <property type="term" value="F:sequence-specific DNA binding"/>
    <property type="evidence" value="ECO:0007669"/>
    <property type="project" value="InterPro"/>
</dbReference>
<keyword evidence="6" id="KW-0597">Phosphoprotein</keyword>
<dbReference type="SMART" id="SM00342">
    <property type="entry name" value="HTH_ARAC"/>
    <property type="match status" value="1"/>
</dbReference>
<dbReference type="InterPro" id="IPR001789">
    <property type="entry name" value="Sig_transdc_resp-reg_receiver"/>
</dbReference>
<feature type="modified residue" description="4-aspartylphosphate" evidence="6">
    <location>
        <position position="55"/>
    </location>
</feature>
<feature type="domain" description="HTH araC/xylS-type" evidence="7">
    <location>
        <begin position="392"/>
        <end position="490"/>
    </location>
</feature>
<dbReference type="Pfam" id="PF12833">
    <property type="entry name" value="HTH_18"/>
    <property type="match status" value="1"/>
</dbReference>
<accession>A0A1E3A0A9</accession>
<dbReference type="GO" id="GO:0003700">
    <property type="term" value="F:DNA-binding transcription factor activity"/>
    <property type="evidence" value="ECO:0007669"/>
    <property type="project" value="InterPro"/>
</dbReference>
<evidence type="ECO:0000256" key="5">
    <source>
        <dbReference type="ARBA" id="ARBA00024867"/>
    </source>
</evidence>
<dbReference type="Proteomes" id="UP000095003">
    <property type="component" value="Unassembled WGS sequence"/>
</dbReference>
<dbReference type="Gene3D" id="3.40.50.2300">
    <property type="match status" value="1"/>
</dbReference>
<dbReference type="InterPro" id="IPR009057">
    <property type="entry name" value="Homeodomain-like_sf"/>
</dbReference>
<protein>
    <recommendedName>
        <fullName evidence="1">Stage 0 sporulation protein A homolog</fullName>
    </recommendedName>
</protein>
<evidence type="ECO:0000256" key="1">
    <source>
        <dbReference type="ARBA" id="ARBA00018672"/>
    </source>
</evidence>
<sequence>MNKVLLIDDEILSIEYLKSLDAWELFDCEITGYALTVSKAMELFKREKPEIVFVDIRMPRMDGLELSRKLLEICPDTNIVIMTAYQEFEYVKEAIQIGISYFLVKHEIDNDKLEEVLRKIEGKISSKAHYEKVMWNDWLRSVWEEAREGKKAEEGPAAKGWMNPSSDYFFVLMSLRSWSVFMGEEEVSYLKESDFCFDTLPDIKIKAFTRLEDYTYGIAAEYNRPSSWSMYHKDRMSFFGELEKRSRILAGKQAVCYFSSSLKNGSDLLEACGRLKKMPQSFLWKRKLCLEEEDYRRLEEIVPDCLLQKNYGYLERDKDIAEWLDMGKNANWYVREENVVFFRSIVEELKADRFLKRMDSEIPVVSAEQVLKGCRLFLEKGGGKNTADDKAEKAAQYIMSHYAEDLSSSVIAEKLNVSDGYLRYIFKQRYSCTVKEYIMYYRIEAAKKLLDEDRSKIYEVAEQCGFTSSQHFCRVFHQLTGISPGEYKSR</sequence>
<dbReference type="Pfam" id="PF00072">
    <property type="entry name" value="Response_reg"/>
    <property type="match status" value="1"/>
</dbReference>
<dbReference type="PANTHER" id="PTHR43280">
    <property type="entry name" value="ARAC-FAMILY TRANSCRIPTIONAL REGULATOR"/>
    <property type="match status" value="1"/>
</dbReference>
<dbReference type="EMBL" id="MCGI01000010">
    <property type="protein sequence ID" value="ODM02180.1"/>
    <property type="molecule type" value="Genomic_DNA"/>
</dbReference>
<gene>
    <name evidence="9" type="ORF">BEH84_06323</name>
</gene>
<evidence type="ECO:0000259" key="7">
    <source>
        <dbReference type="PROSITE" id="PS01124"/>
    </source>
</evidence>
<dbReference type="SMART" id="SM00448">
    <property type="entry name" value="REC"/>
    <property type="match status" value="1"/>
</dbReference>
<evidence type="ECO:0000256" key="6">
    <source>
        <dbReference type="PROSITE-ProRule" id="PRU00169"/>
    </source>
</evidence>
<dbReference type="PRINTS" id="PR00032">
    <property type="entry name" value="HTHARAC"/>
</dbReference>
<dbReference type="PANTHER" id="PTHR43280:SF2">
    <property type="entry name" value="HTH-TYPE TRANSCRIPTIONAL REGULATOR EXSA"/>
    <property type="match status" value="1"/>
</dbReference>
<keyword evidence="2" id="KW-0805">Transcription regulation</keyword>
<evidence type="ECO:0000313" key="10">
    <source>
        <dbReference type="Proteomes" id="UP000095003"/>
    </source>
</evidence>
<dbReference type="PROSITE" id="PS01124">
    <property type="entry name" value="HTH_ARAC_FAMILY_2"/>
    <property type="match status" value="1"/>
</dbReference>
<comment type="function">
    <text evidence="5">May play the central regulatory role in sporulation. It may be an element of the effector pathway responsible for the activation of sporulation genes in response to nutritional stress. Spo0A may act in concert with spo0H (a sigma factor) to control the expression of some genes that are critical to the sporulation process.</text>
</comment>
<organism evidence="9 10">
    <name type="scientific">Eisenbergiella tayi</name>
    <dbReference type="NCBI Taxonomy" id="1432052"/>
    <lineage>
        <taxon>Bacteria</taxon>
        <taxon>Bacillati</taxon>
        <taxon>Bacillota</taxon>
        <taxon>Clostridia</taxon>
        <taxon>Lachnospirales</taxon>
        <taxon>Lachnospiraceae</taxon>
        <taxon>Eisenbergiella</taxon>
    </lineage>
</organism>
<evidence type="ECO:0000313" key="9">
    <source>
        <dbReference type="EMBL" id="ODM02180.1"/>
    </source>
</evidence>
<evidence type="ECO:0000256" key="4">
    <source>
        <dbReference type="ARBA" id="ARBA00023163"/>
    </source>
</evidence>
<comment type="caution">
    <text evidence="9">The sequence shown here is derived from an EMBL/GenBank/DDBJ whole genome shotgun (WGS) entry which is preliminary data.</text>
</comment>
<reference evidence="9 10" key="1">
    <citation type="submission" date="2016-07" db="EMBL/GenBank/DDBJ databases">
        <title>Characterization of isolates of Eisenbergiella tayi derived from blood cultures, using whole genome sequencing.</title>
        <authorList>
            <person name="Burdz T."/>
            <person name="Wiebe D."/>
            <person name="Huynh C."/>
            <person name="Bernard K."/>
        </authorList>
    </citation>
    <scope>NUCLEOTIDE SEQUENCE [LARGE SCALE GENOMIC DNA]</scope>
    <source>
        <strain evidence="9 10">NML 120489</strain>
    </source>
</reference>
<dbReference type="SUPFAM" id="SSF52172">
    <property type="entry name" value="CheY-like"/>
    <property type="match status" value="1"/>
</dbReference>
<dbReference type="GO" id="GO:0000160">
    <property type="term" value="P:phosphorelay signal transduction system"/>
    <property type="evidence" value="ECO:0007669"/>
    <property type="project" value="InterPro"/>
</dbReference>
<dbReference type="CDD" id="cd17536">
    <property type="entry name" value="REC_YesN-like"/>
    <property type="match status" value="1"/>
</dbReference>
<name>A0A1E3A0A9_9FIRM</name>
<dbReference type="Gene3D" id="1.10.10.60">
    <property type="entry name" value="Homeodomain-like"/>
    <property type="match status" value="2"/>
</dbReference>
<dbReference type="AlphaFoldDB" id="A0A1E3A0A9"/>
<dbReference type="SUPFAM" id="SSF46689">
    <property type="entry name" value="Homeodomain-like"/>
    <property type="match status" value="2"/>
</dbReference>
<evidence type="ECO:0000256" key="2">
    <source>
        <dbReference type="ARBA" id="ARBA00023015"/>
    </source>
</evidence>
<dbReference type="GeneID" id="93304310"/>